<evidence type="ECO:0008006" key="4">
    <source>
        <dbReference type="Google" id="ProtNLM"/>
    </source>
</evidence>
<proteinExistence type="predicted"/>
<evidence type="ECO:0000313" key="2">
    <source>
        <dbReference type="EMBL" id="KIL38048.1"/>
    </source>
</evidence>
<keyword evidence="1" id="KW-0732">Signal</keyword>
<dbReference type="Proteomes" id="UP000031967">
    <property type="component" value="Unassembled WGS sequence"/>
</dbReference>
<dbReference type="Gene3D" id="3.40.190.10">
    <property type="entry name" value="Periplasmic binding protein-like II"/>
    <property type="match status" value="1"/>
</dbReference>
<dbReference type="EMBL" id="JXAK01000080">
    <property type="protein sequence ID" value="KIL38048.1"/>
    <property type="molecule type" value="Genomic_DNA"/>
</dbReference>
<organism evidence="2 3">
    <name type="scientific">Gordoniibacillus kamchatkensis</name>
    <dbReference type="NCBI Taxonomy" id="1590651"/>
    <lineage>
        <taxon>Bacteria</taxon>
        <taxon>Bacillati</taxon>
        <taxon>Bacillota</taxon>
        <taxon>Bacilli</taxon>
        <taxon>Bacillales</taxon>
        <taxon>Paenibacillaceae</taxon>
        <taxon>Gordoniibacillus</taxon>
    </lineage>
</organism>
<reference evidence="2 3" key="1">
    <citation type="submission" date="2014-12" db="EMBL/GenBank/DDBJ databases">
        <title>Draft genome sequence of Paenibacillus kamchatkensis strain B-2647.</title>
        <authorList>
            <person name="Karlyshev A.V."/>
            <person name="Kudryashova E.B."/>
        </authorList>
    </citation>
    <scope>NUCLEOTIDE SEQUENCE [LARGE SCALE GENOMIC DNA]</scope>
    <source>
        <strain evidence="2 3">VKM B-2647</strain>
    </source>
</reference>
<keyword evidence="3" id="KW-1185">Reference proteome</keyword>
<name>A0ABR5AB36_9BACL</name>
<sequence>MPALAALLAALAVFAAGCGSKPKADVSVFLMAANGVPQEAADKLQSGLTAAVGASPTVHLQAAPLFSMELMIVQLAAGEHDIIVLPNEQFQTLAKQGGLVPLEDLFNKDDYKAGIVESNDNGKVETHLYGVPLDDAKWFKDQGLNGKGLTAFIPSNSKHQDNAKKVIVKLAAK</sequence>
<gene>
    <name evidence="2" type="ORF">SD70_28950</name>
</gene>
<evidence type="ECO:0000256" key="1">
    <source>
        <dbReference type="SAM" id="SignalP"/>
    </source>
</evidence>
<protein>
    <recommendedName>
        <fullName evidence="4">Extracellular solute-binding protein</fullName>
    </recommendedName>
</protein>
<comment type="caution">
    <text evidence="2">The sequence shown here is derived from an EMBL/GenBank/DDBJ whole genome shotgun (WGS) entry which is preliminary data.</text>
</comment>
<accession>A0ABR5AB36</accession>
<evidence type="ECO:0000313" key="3">
    <source>
        <dbReference type="Proteomes" id="UP000031967"/>
    </source>
</evidence>
<dbReference type="SUPFAM" id="SSF53850">
    <property type="entry name" value="Periplasmic binding protein-like II"/>
    <property type="match status" value="1"/>
</dbReference>
<feature type="signal peptide" evidence="1">
    <location>
        <begin position="1"/>
        <end position="15"/>
    </location>
</feature>
<feature type="chain" id="PRO_5045242076" description="Extracellular solute-binding protein" evidence="1">
    <location>
        <begin position="16"/>
        <end position="173"/>
    </location>
</feature>